<dbReference type="EMBL" id="BKCJ010000402">
    <property type="protein sequence ID" value="GEU32871.1"/>
    <property type="molecule type" value="Genomic_DNA"/>
</dbReference>
<reference evidence="2" key="1">
    <citation type="journal article" date="2019" name="Sci. Rep.">
        <title>Draft genome of Tanacetum cinerariifolium, the natural source of mosquito coil.</title>
        <authorList>
            <person name="Yamashiro T."/>
            <person name="Shiraishi A."/>
            <person name="Satake H."/>
            <person name="Nakayama K."/>
        </authorList>
    </citation>
    <scope>NUCLEOTIDE SEQUENCE</scope>
</reference>
<evidence type="ECO:0000256" key="1">
    <source>
        <dbReference type="SAM" id="MobiDB-lite"/>
    </source>
</evidence>
<organism evidence="2">
    <name type="scientific">Tanacetum cinerariifolium</name>
    <name type="common">Dalmatian daisy</name>
    <name type="synonym">Chrysanthemum cinerariifolium</name>
    <dbReference type="NCBI Taxonomy" id="118510"/>
    <lineage>
        <taxon>Eukaryota</taxon>
        <taxon>Viridiplantae</taxon>
        <taxon>Streptophyta</taxon>
        <taxon>Embryophyta</taxon>
        <taxon>Tracheophyta</taxon>
        <taxon>Spermatophyta</taxon>
        <taxon>Magnoliopsida</taxon>
        <taxon>eudicotyledons</taxon>
        <taxon>Gunneridae</taxon>
        <taxon>Pentapetalae</taxon>
        <taxon>asterids</taxon>
        <taxon>campanulids</taxon>
        <taxon>Asterales</taxon>
        <taxon>Asteraceae</taxon>
        <taxon>Asteroideae</taxon>
        <taxon>Anthemideae</taxon>
        <taxon>Anthemidinae</taxon>
        <taxon>Tanacetum</taxon>
    </lineage>
</organism>
<comment type="caution">
    <text evidence="2">The sequence shown here is derived from an EMBL/GenBank/DDBJ whole genome shotgun (WGS) entry which is preliminary data.</text>
</comment>
<name>A0A6L2J7J1_TANCI</name>
<gene>
    <name evidence="2" type="ORF">Tci_004849</name>
</gene>
<proteinExistence type="predicted"/>
<feature type="compositionally biased region" description="Pro residues" evidence="1">
    <location>
        <begin position="1"/>
        <end position="12"/>
    </location>
</feature>
<sequence>MSETVPPIPPPLGTSSGSTAHGGPSDTRDTKISTLRLKFNALKSLEDEGTTRIKAFMVIAEDDPSIGKADERSGQWVDITMKKVHRLLSMIDGDERKHVLDYTHFDLYYVEDQRKNLVNKFNLLKQELSLHKS</sequence>
<accession>A0A6L2J7J1</accession>
<protein>
    <submittedName>
        <fullName evidence="2">Uncharacterized protein</fullName>
    </submittedName>
</protein>
<evidence type="ECO:0000313" key="2">
    <source>
        <dbReference type="EMBL" id="GEU32871.1"/>
    </source>
</evidence>
<dbReference type="AlphaFoldDB" id="A0A6L2J7J1"/>
<feature type="region of interest" description="Disordered" evidence="1">
    <location>
        <begin position="1"/>
        <end position="30"/>
    </location>
</feature>